<proteinExistence type="predicted"/>
<sequence>MKLHEANTAGSNLFTASGAGHVEINKVRHEGSLIVTADSITPWRPARFEDFSDADFAAVLAKQPELVLLGTGNKLRFPHPKLYAALTNAGIGVEVMDTAALCRTYNILLAEGRGVVAALLQD</sequence>
<evidence type="ECO:0000313" key="2">
    <source>
        <dbReference type="Proteomes" id="UP000279384"/>
    </source>
</evidence>
<name>A0A495BH65_VOGIN</name>
<comment type="caution">
    <text evidence="1">The sequence shown here is derived from an EMBL/GenBank/DDBJ whole genome shotgun (WGS) entry which is preliminary data.</text>
</comment>
<reference evidence="1 2" key="1">
    <citation type="submission" date="2018-10" db="EMBL/GenBank/DDBJ databases">
        <title>Genomic Encyclopedia of Type Strains, Phase IV (KMG-IV): sequencing the most valuable type-strain genomes for metagenomic binning, comparative biology and taxonomic classification.</title>
        <authorList>
            <person name="Goeker M."/>
        </authorList>
    </citation>
    <scope>NUCLEOTIDE SEQUENCE [LARGE SCALE GENOMIC DNA]</scope>
    <source>
        <strain evidence="1 2">DSM 3303</strain>
    </source>
</reference>
<protein>
    <recommendedName>
        <fullName evidence="3">Mth938-like domain-containing protein</fullName>
    </recommendedName>
</protein>
<dbReference type="PANTHER" id="PTHR21192">
    <property type="entry name" value="NUCLEAR PROTEIN E3-3"/>
    <property type="match status" value="1"/>
</dbReference>
<accession>A0A495BH65</accession>
<organism evidence="1 2">
    <name type="scientific">Vogesella indigofera</name>
    <name type="common">Pseudomonas indigofera</name>
    <dbReference type="NCBI Taxonomy" id="45465"/>
    <lineage>
        <taxon>Bacteria</taxon>
        <taxon>Pseudomonadati</taxon>
        <taxon>Pseudomonadota</taxon>
        <taxon>Betaproteobacteria</taxon>
        <taxon>Neisseriales</taxon>
        <taxon>Chromobacteriaceae</taxon>
        <taxon>Vogesella</taxon>
    </lineage>
</organism>
<gene>
    <name evidence="1" type="ORF">C8E02_1931</name>
</gene>
<dbReference type="CDD" id="cd05560">
    <property type="entry name" value="Xcc1710_like"/>
    <property type="match status" value="1"/>
</dbReference>
<dbReference type="PANTHER" id="PTHR21192:SF2">
    <property type="entry name" value="NADH DEHYDROGENASE [UBIQUINONE] 1 ALPHA SUBCOMPLEX ASSEMBLY FACTOR 3"/>
    <property type="match status" value="1"/>
</dbReference>
<dbReference type="RefSeq" id="WP_120810657.1">
    <property type="nucleotide sequence ID" value="NZ_JAQQKZ010000003.1"/>
</dbReference>
<dbReference type="InterPro" id="IPR036748">
    <property type="entry name" value="MTH938-like_sf"/>
</dbReference>
<dbReference type="InterPro" id="IPR007523">
    <property type="entry name" value="NDUFAF3/AAMDC"/>
</dbReference>
<dbReference type="SUPFAM" id="SSF64076">
    <property type="entry name" value="MTH938-like"/>
    <property type="match status" value="1"/>
</dbReference>
<dbReference type="Proteomes" id="UP000279384">
    <property type="component" value="Unassembled WGS sequence"/>
</dbReference>
<dbReference type="Pfam" id="PF04430">
    <property type="entry name" value="DUF498"/>
    <property type="match status" value="1"/>
</dbReference>
<dbReference type="EMBL" id="RBID01000014">
    <property type="protein sequence ID" value="RKQ58955.1"/>
    <property type="molecule type" value="Genomic_DNA"/>
</dbReference>
<dbReference type="Gene3D" id="3.40.1230.10">
    <property type="entry name" value="MTH938-like"/>
    <property type="match status" value="1"/>
</dbReference>
<dbReference type="AlphaFoldDB" id="A0A495BH65"/>
<evidence type="ECO:0008006" key="3">
    <source>
        <dbReference type="Google" id="ProtNLM"/>
    </source>
</evidence>
<evidence type="ECO:0000313" key="1">
    <source>
        <dbReference type="EMBL" id="RKQ58955.1"/>
    </source>
</evidence>